<dbReference type="InterPro" id="IPR051457">
    <property type="entry name" value="2-oxoacid:Fd_oxidoreductase"/>
</dbReference>
<dbReference type="SUPFAM" id="SSF53323">
    <property type="entry name" value="Pyruvate-ferredoxin oxidoreductase, PFOR, domain III"/>
    <property type="match status" value="1"/>
</dbReference>
<evidence type="ECO:0000313" key="4">
    <source>
        <dbReference type="EMBL" id="UVF20320.1"/>
    </source>
</evidence>
<dbReference type="InterPro" id="IPR002869">
    <property type="entry name" value="Pyrv_flavodox_OxRed_cen"/>
</dbReference>
<feature type="domain" description="DUF6537" evidence="3">
    <location>
        <begin position="935"/>
        <end position="1132"/>
    </location>
</feature>
<dbReference type="InterPro" id="IPR029061">
    <property type="entry name" value="THDP-binding"/>
</dbReference>
<dbReference type="InterPro" id="IPR046667">
    <property type="entry name" value="DUF6537"/>
</dbReference>
<sequence>MDDASSLDSYRLADRYSRERGRVFLTGTQAIVRIVLDQARRDRAAGLDTAGFVSGYRGSPLGGVDLELWRVKDQLKEHRIEFLPAVNEDLAATAVLGSQQVETNPDRQVQGVFGLWYGKGPGVDRSGDALKHGNAYGSSPHGGVLVIAGDDHGCVSSSMPHQSDVAFMSWFMPTLHPASVAEYLEFGEYGYALSRYSGMWVGFKAVSEIVESGLSVDLHPPRHFVEPDFTPPPGGLHYRWPDLPGPQIEERMEAKKHAVYAFAKANPIDRRIYDIPDASYGIVTAGKAHLDLMEALRLIGLDEAACRAHGIDIYKVGMVWPLALHDAMEFVKGKREILVIEEKRGIIESQFKEYFYDYPGSKPERMVGKHDETGERLIPWTGELSPRFLAGVLARRLDRIFPDLDLAQRAAALTPEPERVIAVPGATRTPYFCSGCPHNTSTRVPEGSKALAGIGCHFMASWMDRETSSLIQMGGEGVNWAASSRFTGQGHIFQNLGEGTYYHSGSMAIRQAIAAGANITYKILFNDAVAMTGGQPVDGPVSVHAIAHSVRAEGVQRIALVSDQPGKFVPTDLPKGVTIHPREDLDAVQKELREIPGVTVLIYEQTCATEKRRRRKRGQMDDPKRFAVINDLVCEGCGDCSVASNCLSVEPKETPFGRKRKINLSTCNKDFSCLEGFCPSFVTVEGATRRAKTASGFDAVTRAAALPSPALPDLTRPFDLLVTGVGGTGVVTVGALISMAAHLEGRGVSVLDFTGFAQKFGPVLSYVRLAASPDALHQVRIDQGAADALIGCDLVVSSSPKASGTYRQGTRAVVNIAEMPTGDVVRFRDADLAGRTRLRAIERAIGTGNLASLDANALAETLLGDMVYANVMMLGFAWQQGLVPVSLAALSRAIELNGVTVERNRQAFAWGRLLSADPDVVRQAVGDTPDEGETLDEVIARRVAFLTGYQNAAYAARFEAVVARVRKAEGALGSDTLTDAVARSLFKLMAYKDEYEVARLHMETGFLDGLKQQFEGDFTVHYHLAPPLLPSKRDARGRPKKRSFGPWIQTPMSVLARMKVLRGTPLDIFGYTAERRTERALIGWYEEQVDRILARLGPAHFAELLAIAKAPMDIRGYGPVKEAAIHQVRSDVDRMWERIANESQVIDRRQPEPLRA</sequence>
<dbReference type="Pfam" id="PF20169">
    <property type="entry name" value="DUF6537"/>
    <property type="match status" value="1"/>
</dbReference>
<dbReference type="SUPFAM" id="SSF52518">
    <property type="entry name" value="Thiamin diphosphate-binding fold (THDP-binding)"/>
    <property type="match status" value="2"/>
</dbReference>
<organism evidence="4 5">
    <name type="scientific">Microvirga terrae</name>
    <dbReference type="NCBI Taxonomy" id="2740529"/>
    <lineage>
        <taxon>Bacteria</taxon>
        <taxon>Pseudomonadati</taxon>
        <taxon>Pseudomonadota</taxon>
        <taxon>Alphaproteobacteria</taxon>
        <taxon>Hyphomicrobiales</taxon>
        <taxon>Methylobacteriaceae</taxon>
        <taxon>Microvirga</taxon>
    </lineage>
</organism>
<dbReference type="RefSeq" id="WP_173950099.1">
    <property type="nucleotide sequence ID" value="NZ_CP102845.1"/>
</dbReference>
<protein>
    <submittedName>
        <fullName evidence="4">Indolepyruvate ferredoxin oxidoreductase family protein</fullName>
    </submittedName>
</protein>
<accession>A0ABY5RSU4</accession>
<feature type="domain" description="Pyruvate/ketoisovalerate oxidoreductase catalytic" evidence="2">
    <location>
        <begin position="726"/>
        <end position="911"/>
    </location>
</feature>
<proteinExistence type="predicted"/>
<evidence type="ECO:0000259" key="3">
    <source>
        <dbReference type="Pfam" id="PF20169"/>
    </source>
</evidence>
<dbReference type="Proteomes" id="UP001017257">
    <property type="component" value="Chromosome"/>
</dbReference>
<evidence type="ECO:0000313" key="5">
    <source>
        <dbReference type="Proteomes" id="UP001017257"/>
    </source>
</evidence>
<dbReference type="InterPro" id="IPR019752">
    <property type="entry name" value="Pyrv/ketoisovalerate_OxRed_cat"/>
</dbReference>
<dbReference type="CDD" id="cd07034">
    <property type="entry name" value="TPP_PYR_PFOR_IOR-alpha_like"/>
    <property type="match status" value="1"/>
</dbReference>
<evidence type="ECO:0000256" key="1">
    <source>
        <dbReference type="ARBA" id="ARBA00023002"/>
    </source>
</evidence>
<dbReference type="NCBIfam" id="NF009588">
    <property type="entry name" value="PRK13029.1"/>
    <property type="match status" value="1"/>
</dbReference>
<dbReference type="Gene3D" id="3.40.920.10">
    <property type="entry name" value="Pyruvate-ferredoxin oxidoreductase, PFOR, domain III"/>
    <property type="match status" value="1"/>
</dbReference>
<reference evidence="4" key="1">
    <citation type="submission" date="2022-08" db="EMBL/GenBank/DDBJ databases">
        <title>Microvirga terrae sp. nov., isolated from soil.</title>
        <authorList>
            <person name="Kim K.H."/>
            <person name="Seo Y.L."/>
            <person name="Kim J.M."/>
            <person name="Lee J.K."/>
            <person name="Han D.M."/>
            <person name="Jeon C.O."/>
        </authorList>
    </citation>
    <scope>NUCLEOTIDE SEQUENCE</scope>
    <source>
        <strain evidence="4">R24</strain>
    </source>
</reference>
<name>A0ABY5RSU4_9HYPH</name>
<dbReference type="NCBIfam" id="NF009589">
    <property type="entry name" value="PRK13030.1"/>
    <property type="match status" value="1"/>
</dbReference>
<dbReference type="Gene3D" id="3.40.50.970">
    <property type="match status" value="1"/>
</dbReference>
<gene>
    <name evidence="4" type="ORF">HPT29_003980</name>
</gene>
<evidence type="ECO:0000259" key="2">
    <source>
        <dbReference type="Pfam" id="PF01558"/>
    </source>
</evidence>
<dbReference type="EMBL" id="CP102845">
    <property type="protein sequence ID" value="UVF20320.1"/>
    <property type="molecule type" value="Genomic_DNA"/>
</dbReference>
<keyword evidence="5" id="KW-1185">Reference proteome</keyword>
<dbReference type="PANTHER" id="PTHR48084:SF3">
    <property type="entry name" value="SUBUNIT OF PYRUVATE:FLAVODOXIN OXIDOREDUCTASE"/>
    <property type="match status" value="1"/>
</dbReference>
<dbReference type="InterPro" id="IPR002880">
    <property type="entry name" value="Pyrv_Fd/Flavodoxin_OxRdtase_N"/>
</dbReference>
<dbReference type="PANTHER" id="PTHR48084">
    <property type="entry name" value="2-OXOGLUTARATE OXIDOREDUCTASE SUBUNIT KORB-RELATED"/>
    <property type="match status" value="1"/>
</dbReference>
<dbReference type="Pfam" id="PF01558">
    <property type="entry name" value="POR"/>
    <property type="match status" value="1"/>
</dbReference>
<keyword evidence="1" id="KW-0560">Oxidoreductase</keyword>